<evidence type="ECO:0008006" key="3">
    <source>
        <dbReference type="Google" id="ProtNLM"/>
    </source>
</evidence>
<gene>
    <name evidence="1" type="ORF">EVAR_19408_1</name>
</gene>
<comment type="caution">
    <text evidence="1">The sequence shown here is derived from an EMBL/GenBank/DDBJ whole genome shotgun (WGS) entry which is preliminary data.</text>
</comment>
<name>A0A4C1TRV1_EUMVA</name>
<proteinExistence type="predicted"/>
<keyword evidence="2" id="KW-1185">Reference proteome</keyword>
<dbReference type="AlphaFoldDB" id="A0A4C1TRV1"/>
<evidence type="ECO:0000313" key="2">
    <source>
        <dbReference type="Proteomes" id="UP000299102"/>
    </source>
</evidence>
<sequence>MLGIEILVHLPYSPDHTSCNFCIFSKIKGKRGKWLTNDEEVVAAYERAVEMTFKTKLERSSEEQRTCPVNVTFQYEQSQGLVAEREGPVAEVVCSGETERSSHKGQRSMRAAIESRWLPPSMDSMGFTSVLAGFQKEVLVEVHWDLHEITHYRGRSADERALGRSSALAVGSGHDLD</sequence>
<dbReference type="InterPro" id="IPR036397">
    <property type="entry name" value="RNaseH_sf"/>
</dbReference>
<organism evidence="1 2">
    <name type="scientific">Eumeta variegata</name>
    <name type="common">Bagworm moth</name>
    <name type="synonym">Eumeta japonica</name>
    <dbReference type="NCBI Taxonomy" id="151549"/>
    <lineage>
        <taxon>Eukaryota</taxon>
        <taxon>Metazoa</taxon>
        <taxon>Ecdysozoa</taxon>
        <taxon>Arthropoda</taxon>
        <taxon>Hexapoda</taxon>
        <taxon>Insecta</taxon>
        <taxon>Pterygota</taxon>
        <taxon>Neoptera</taxon>
        <taxon>Endopterygota</taxon>
        <taxon>Lepidoptera</taxon>
        <taxon>Glossata</taxon>
        <taxon>Ditrysia</taxon>
        <taxon>Tineoidea</taxon>
        <taxon>Psychidae</taxon>
        <taxon>Oiketicinae</taxon>
        <taxon>Eumeta</taxon>
    </lineage>
</organism>
<dbReference type="GO" id="GO:0003676">
    <property type="term" value="F:nucleic acid binding"/>
    <property type="evidence" value="ECO:0007669"/>
    <property type="project" value="InterPro"/>
</dbReference>
<accession>A0A4C1TRV1</accession>
<dbReference type="Proteomes" id="UP000299102">
    <property type="component" value="Unassembled WGS sequence"/>
</dbReference>
<dbReference type="EMBL" id="BGZK01000080">
    <property type="protein sequence ID" value="GBP16616.1"/>
    <property type="molecule type" value="Genomic_DNA"/>
</dbReference>
<reference evidence="1 2" key="1">
    <citation type="journal article" date="2019" name="Commun. Biol.">
        <title>The bagworm genome reveals a unique fibroin gene that provides high tensile strength.</title>
        <authorList>
            <person name="Kono N."/>
            <person name="Nakamura H."/>
            <person name="Ohtoshi R."/>
            <person name="Tomita M."/>
            <person name="Numata K."/>
            <person name="Arakawa K."/>
        </authorList>
    </citation>
    <scope>NUCLEOTIDE SEQUENCE [LARGE SCALE GENOMIC DNA]</scope>
</reference>
<evidence type="ECO:0000313" key="1">
    <source>
        <dbReference type="EMBL" id="GBP16616.1"/>
    </source>
</evidence>
<dbReference type="Gene3D" id="3.30.420.10">
    <property type="entry name" value="Ribonuclease H-like superfamily/Ribonuclease H"/>
    <property type="match status" value="1"/>
</dbReference>
<protein>
    <recommendedName>
        <fullName evidence="3">Histone-lysine N-methyltransferase SETMAR</fullName>
    </recommendedName>
</protein>